<evidence type="ECO:0000256" key="2">
    <source>
        <dbReference type="ARBA" id="ARBA00012438"/>
    </source>
</evidence>
<protein>
    <recommendedName>
        <fullName evidence="2">histidine kinase</fullName>
        <ecNumber evidence="2">2.7.13.3</ecNumber>
    </recommendedName>
</protein>
<gene>
    <name evidence="10" type="ORF">BBK82_08690</name>
</gene>
<dbReference type="Pfam" id="PF07730">
    <property type="entry name" value="HisKA_3"/>
    <property type="match status" value="1"/>
</dbReference>
<keyword evidence="3" id="KW-0597">Phosphoprotein</keyword>
<keyword evidence="8" id="KW-0902">Two-component regulatory system</keyword>
<reference evidence="10 11" key="1">
    <citation type="submission" date="2016-07" db="EMBL/GenBank/DDBJ databases">
        <title>Complete genome sequence of the Lentzea guizhouensis DHS C013.</title>
        <authorList>
            <person name="Cao C."/>
        </authorList>
    </citation>
    <scope>NUCLEOTIDE SEQUENCE [LARGE SCALE GENOMIC DNA]</scope>
    <source>
        <strain evidence="10 11">DHS C013</strain>
    </source>
</reference>
<evidence type="ECO:0000256" key="3">
    <source>
        <dbReference type="ARBA" id="ARBA00022553"/>
    </source>
</evidence>
<dbReference type="Gene3D" id="1.20.5.1930">
    <property type="match status" value="1"/>
</dbReference>
<dbReference type="PANTHER" id="PTHR24421:SF10">
    <property type="entry name" value="NITRATE_NITRITE SENSOR PROTEIN NARQ"/>
    <property type="match status" value="1"/>
</dbReference>
<dbReference type="STRING" id="1586287.BBK82_08690"/>
<dbReference type="EC" id="2.7.13.3" evidence="2"/>
<dbReference type="KEGG" id="led:BBK82_08690"/>
<keyword evidence="4" id="KW-0808">Transferase</keyword>
<dbReference type="GO" id="GO:0000155">
    <property type="term" value="F:phosphorelay sensor kinase activity"/>
    <property type="evidence" value="ECO:0007669"/>
    <property type="project" value="InterPro"/>
</dbReference>
<comment type="catalytic activity">
    <reaction evidence="1">
        <text>ATP + protein L-histidine = ADP + protein N-phospho-L-histidine.</text>
        <dbReference type="EC" id="2.7.13.3"/>
    </reaction>
</comment>
<evidence type="ECO:0000259" key="9">
    <source>
        <dbReference type="SMART" id="SM00387"/>
    </source>
</evidence>
<proteinExistence type="predicted"/>
<name>A0A1B2HEK7_9PSEU</name>
<dbReference type="InterPro" id="IPR025828">
    <property type="entry name" value="Put_sensor_dom"/>
</dbReference>
<evidence type="ECO:0000256" key="7">
    <source>
        <dbReference type="ARBA" id="ARBA00022840"/>
    </source>
</evidence>
<dbReference type="InterPro" id="IPR003594">
    <property type="entry name" value="HATPase_dom"/>
</dbReference>
<dbReference type="PANTHER" id="PTHR24421">
    <property type="entry name" value="NITRATE/NITRITE SENSOR PROTEIN NARX-RELATED"/>
    <property type="match status" value="1"/>
</dbReference>
<keyword evidence="7" id="KW-0067">ATP-binding</keyword>
<evidence type="ECO:0000256" key="1">
    <source>
        <dbReference type="ARBA" id="ARBA00000085"/>
    </source>
</evidence>
<keyword evidence="5" id="KW-0547">Nucleotide-binding</keyword>
<evidence type="ECO:0000313" key="10">
    <source>
        <dbReference type="EMBL" id="ANZ36130.1"/>
    </source>
</evidence>
<evidence type="ECO:0000256" key="8">
    <source>
        <dbReference type="ARBA" id="ARBA00023012"/>
    </source>
</evidence>
<dbReference type="GO" id="GO:0016020">
    <property type="term" value="C:membrane"/>
    <property type="evidence" value="ECO:0007669"/>
    <property type="project" value="InterPro"/>
</dbReference>
<sequence length="402" mass="42730">MDTLHGMKRIWAALVYLATGLLTGTAAWLALAVLLLSVVVLPLLPVTAPLIRRLVDIDRRRLAKFTGVEVPSPPPLDGPWLHRAQKVLADPHSRRDGIWLLWHGLIGSFTGSVAIGIPGSLVQQPLVLATWWMAPGGIESSFGLLVDSWGKALLSVPIGIVLALLLTQLPRLAEWDARWGRKVLAPPRASLEKRLAEVVATRAAALQAHGAELRRIERNLHDGTQNKLVGVVMMLGIAERSLLQNPENAHQALIRAQDAAGDALEELRNVVRSIHPPVLEDLGLDGAIQALAARCPVPCMLQADHLGRLPAAVEAAAYFAVAEALTNVAKHSGANHAWVSLGADNERLTVVVHDDGKGGADEQHGTGLEGIRGRVGALDGTATISSPEGGPTVLTVVLPIGK</sequence>
<dbReference type="Pfam" id="PF13796">
    <property type="entry name" value="Sensor"/>
    <property type="match status" value="1"/>
</dbReference>
<accession>A0A1B2HEK7</accession>
<dbReference type="GO" id="GO:0046983">
    <property type="term" value="F:protein dimerization activity"/>
    <property type="evidence" value="ECO:0007669"/>
    <property type="project" value="InterPro"/>
</dbReference>
<evidence type="ECO:0000256" key="4">
    <source>
        <dbReference type="ARBA" id="ARBA00022679"/>
    </source>
</evidence>
<dbReference type="Pfam" id="PF02518">
    <property type="entry name" value="HATPase_c"/>
    <property type="match status" value="1"/>
</dbReference>
<keyword evidence="11" id="KW-1185">Reference proteome</keyword>
<dbReference type="InterPro" id="IPR050482">
    <property type="entry name" value="Sensor_HK_TwoCompSys"/>
</dbReference>
<organism evidence="10 11">
    <name type="scientific">Lentzea guizhouensis</name>
    <dbReference type="NCBI Taxonomy" id="1586287"/>
    <lineage>
        <taxon>Bacteria</taxon>
        <taxon>Bacillati</taxon>
        <taxon>Actinomycetota</taxon>
        <taxon>Actinomycetes</taxon>
        <taxon>Pseudonocardiales</taxon>
        <taxon>Pseudonocardiaceae</taxon>
        <taxon>Lentzea</taxon>
    </lineage>
</organism>
<feature type="domain" description="Histidine kinase/HSP90-like ATPase" evidence="9">
    <location>
        <begin position="312"/>
        <end position="402"/>
    </location>
</feature>
<dbReference type="GO" id="GO:0005524">
    <property type="term" value="F:ATP binding"/>
    <property type="evidence" value="ECO:0007669"/>
    <property type="project" value="UniProtKB-KW"/>
</dbReference>
<dbReference type="CDD" id="cd16917">
    <property type="entry name" value="HATPase_UhpB-NarQ-NarX-like"/>
    <property type="match status" value="1"/>
</dbReference>
<keyword evidence="6" id="KW-0418">Kinase</keyword>
<evidence type="ECO:0000256" key="5">
    <source>
        <dbReference type="ARBA" id="ARBA00022741"/>
    </source>
</evidence>
<dbReference type="AlphaFoldDB" id="A0A1B2HEK7"/>
<dbReference type="Proteomes" id="UP000093053">
    <property type="component" value="Chromosome"/>
</dbReference>
<dbReference type="InterPro" id="IPR036890">
    <property type="entry name" value="HATPase_C_sf"/>
</dbReference>
<dbReference type="SMART" id="SM00387">
    <property type="entry name" value="HATPase_c"/>
    <property type="match status" value="1"/>
</dbReference>
<evidence type="ECO:0000313" key="11">
    <source>
        <dbReference type="Proteomes" id="UP000093053"/>
    </source>
</evidence>
<dbReference type="Gene3D" id="3.30.565.10">
    <property type="entry name" value="Histidine kinase-like ATPase, C-terminal domain"/>
    <property type="match status" value="1"/>
</dbReference>
<dbReference type="InterPro" id="IPR011712">
    <property type="entry name" value="Sig_transdc_His_kin_sub3_dim/P"/>
</dbReference>
<evidence type="ECO:0000256" key="6">
    <source>
        <dbReference type="ARBA" id="ARBA00022777"/>
    </source>
</evidence>
<dbReference type="EMBL" id="CP016793">
    <property type="protein sequence ID" value="ANZ36130.1"/>
    <property type="molecule type" value="Genomic_DNA"/>
</dbReference>
<dbReference type="SUPFAM" id="SSF55874">
    <property type="entry name" value="ATPase domain of HSP90 chaperone/DNA topoisomerase II/histidine kinase"/>
    <property type="match status" value="1"/>
</dbReference>